<evidence type="ECO:0000313" key="2">
    <source>
        <dbReference type="Proteomes" id="UP000321258"/>
    </source>
</evidence>
<organism evidence="1 2">
    <name type="scientific">Methylobacterium haplocladii</name>
    <dbReference type="NCBI Taxonomy" id="1176176"/>
    <lineage>
        <taxon>Bacteria</taxon>
        <taxon>Pseudomonadati</taxon>
        <taxon>Pseudomonadota</taxon>
        <taxon>Alphaproteobacteria</taxon>
        <taxon>Hyphomicrobiales</taxon>
        <taxon>Methylobacteriaceae</taxon>
        <taxon>Methylobacterium</taxon>
    </lineage>
</organism>
<gene>
    <name evidence="1" type="ORF">MHA02_11760</name>
</gene>
<dbReference type="AlphaFoldDB" id="A0A512IMB1"/>
<evidence type="ECO:0000313" key="1">
    <source>
        <dbReference type="EMBL" id="GEO98788.1"/>
    </source>
</evidence>
<protein>
    <submittedName>
        <fullName evidence="1">Uncharacterized protein</fullName>
    </submittedName>
</protein>
<name>A0A512IMB1_9HYPH</name>
<keyword evidence="2" id="KW-1185">Reference proteome</keyword>
<reference evidence="1 2" key="1">
    <citation type="submission" date="2019-07" db="EMBL/GenBank/DDBJ databases">
        <title>Whole genome shotgun sequence of Methylobacterium haplocladii NBRC 107714.</title>
        <authorList>
            <person name="Hosoyama A."/>
            <person name="Uohara A."/>
            <person name="Ohji S."/>
            <person name="Ichikawa N."/>
        </authorList>
    </citation>
    <scope>NUCLEOTIDE SEQUENCE [LARGE SCALE GENOMIC DNA]</scope>
    <source>
        <strain evidence="1 2">NBRC 107714</strain>
    </source>
</reference>
<comment type="caution">
    <text evidence="1">The sequence shown here is derived from an EMBL/GenBank/DDBJ whole genome shotgun (WGS) entry which is preliminary data.</text>
</comment>
<proteinExistence type="predicted"/>
<accession>A0A512IMB1</accession>
<dbReference type="Proteomes" id="UP000321258">
    <property type="component" value="Unassembled WGS sequence"/>
</dbReference>
<dbReference type="EMBL" id="BJZT01000010">
    <property type="protein sequence ID" value="GEO98788.1"/>
    <property type="molecule type" value="Genomic_DNA"/>
</dbReference>
<sequence length="181" mass="20191">MRLYERNPPVQSSFLYGGEKRTNGFVDSFHVQRSGPGRCENLTEERTDQFEIVFDEQIRRGFSRSDQTEQACNDCSRLNGKSREAGHNAEVSRFPQHGIRSGPCEVNQRYTTVAAPRGQPAKATDRIRTLQGEICDDTDDGLKVQPLLIDTGDATAGHHSDSVTQCVTSIKPISKYNDSRA</sequence>